<proteinExistence type="predicted"/>
<name>A0A0D8J035_9FIRM</name>
<gene>
    <name evidence="1" type="ORF">TQ39_07615</name>
</gene>
<comment type="caution">
    <text evidence="1">The sequence shown here is derived from an EMBL/GenBank/DDBJ whole genome shotgun (WGS) entry which is preliminary data.</text>
</comment>
<protein>
    <submittedName>
        <fullName evidence="1">Uncharacterized protein</fullName>
    </submittedName>
</protein>
<evidence type="ECO:0000313" key="2">
    <source>
        <dbReference type="Proteomes" id="UP000032483"/>
    </source>
</evidence>
<keyword evidence="2" id="KW-1185">Reference proteome</keyword>
<reference evidence="1" key="1">
    <citation type="submission" date="2015-02" db="EMBL/GenBank/DDBJ databases">
        <title>A novel member of the family Ruminococcaceae isolated from human feces.</title>
        <authorList>
            <person name="Shkoporov A.N."/>
            <person name="Chaplin A.V."/>
            <person name="Motuzova O.V."/>
            <person name="Kafarskaia L.I."/>
            <person name="Khokhlova E.V."/>
            <person name="Efimov B.A."/>
        </authorList>
    </citation>
    <scope>NUCLEOTIDE SEQUENCE [LARGE SCALE GENOMIC DNA]</scope>
    <source>
        <strain evidence="1">585-1</strain>
    </source>
</reference>
<organism evidence="1 2">
    <name type="scientific">Ruthenibacterium lactatiformans</name>
    <dbReference type="NCBI Taxonomy" id="1550024"/>
    <lineage>
        <taxon>Bacteria</taxon>
        <taxon>Bacillati</taxon>
        <taxon>Bacillota</taxon>
        <taxon>Clostridia</taxon>
        <taxon>Eubacteriales</taxon>
        <taxon>Oscillospiraceae</taxon>
        <taxon>Ruthenibacterium</taxon>
    </lineage>
</organism>
<accession>A0A0D8J035</accession>
<evidence type="ECO:0000313" key="1">
    <source>
        <dbReference type="EMBL" id="KJF40257.1"/>
    </source>
</evidence>
<dbReference type="EMBL" id="JXXK01000008">
    <property type="protein sequence ID" value="KJF40257.1"/>
    <property type="molecule type" value="Genomic_DNA"/>
</dbReference>
<dbReference type="Proteomes" id="UP000032483">
    <property type="component" value="Unassembled WGS sequence"/>
</dbReference>
<dbReference type="AlphaFoldDB" id="A0A0D8J035"/>
<sequence length="139" mass="16006">MQQAKAPFKWRFLFYREVAAISATYPNLNGTSFPENIDSFPKKTEPGIEDLTKIEQYHAKYAAHDLAGANAILSTYPELKTMLINAETLNQYRDAIIAIETYYKYQYETYLANTTKQIIINQNQPSGQLKDDIWLEVIS</sequence>